<dbReference type="SUPFAM" id="SSF54637">
    <property type="entry name" value="Thioesterase/thiol ester dehydrase-isomerase"/>
    <property type="match status" value="1"/>
</dbReference>
<name>A0A3B0ZW76_9ZZZZ</name>
<dbReference type="InterPro" id="IPR027961">
    <property type="entry name" value="DUF4442"/>
</dbReference>
<dbReference type="InterPro" id="IPR029069">
    <property type="entry name" value="HotDog_dom_sf"/>
</dbReference>
<accession>A0A3B0ZW76</accession>
<evidence type="ECO:0000313" key="1">
    <source>
        <dbReference type="EMBL" id="VAW85704.1"/>
    </source>
</evidence>
<proteinExistence type="predicted"/>
<dbReference type="AlphaFoldDB" id="A0A3B0ZW76"/>
<dbReference type="EMBL" id="UOFO01000077">
    <property type="protein sequence ID" value="VAW85704.1"/>
    <property type="molecule type" value="Genomic_DNA"/>
</dbReference>
<gene>
    <name evidence="1" type="ORF">MNBD_GAMMA16-288</name>
</gene>
<sequence length="151" mass="17701">MPESIKTRFWRYGLNFFPAFRGTGAKITYVSHDFREIKLRLPLNWRTKNYIGTIFGGSMFAATDPMYLVMLIKVLGPDYIVWDKESKIRYKKPGRTTLYAKATLEEAEVEFIRNELASQSKIDRIYQIDLVDAHNVVHASIEKKLHIRKKK</sequence>
<reference evidence="1" key="1">
    <citation type="submission" date="2018-06" db="EMBL/GenBank/DDBJ databases">
        <authorList>
            <person name="Zhirakovskaya E."/>
        </authorList>
    </citation>
    <scope>NUCLEOTIDE SEQUENCE</scope>
</reference>
<dbReference type="Pfam" id="PF14539">
    <property type="entry name" value="DUF4442"/>
    <property type="match status" value="1"/>
</dbReference>
<protein>
    <recommendedName>
        <fullName evidence="2">DUF4442 domain-containing protein</fullName>
    </recommendedName>
</protein>
<evidence type="ECO:0008006" key="2">
    <source>
        <dbReference type="Google" id="ProtNLM"/>
    </source>
</evidence>
<organism evidence="1">
    <name type="scientific">hydrothermal vent metagenome</name>
    <dbReference type="NCBI Taxonomy" id="652676"/>
    <lineage>
        <taxon>unclassified sequences</taxon>
        <taxon>metagenomes</taxon>
        <taxon>ecological metagenomes</taxon>
    </lineage>
</organism>
<dbReference type="Gene3D" id="3.10.129.10">
    <property type="entry name" value="Hotdog Thioesterase"/>
    <property type="match status" value="1"/>
</dbReference>